<comment type="caution">
    <text evidence="1">The sequence shown here is derived from an EMBL/GenBank/DDBJ whole genome shotgun (WGS) entry which is preliminary data.</text>
</comment>
<reference evidence="1 2" key="1">
    <citation type="submission" date="2021-03" db="EMBL/GenBank/DDBJ databases">
        <title>Sequencing the genomes of 1000 actinobacteria strains.</title>
        <authorList>
            <person name="Klenk H.-P."/>
        </authorList>
    </citation>
    <scope>NUCLEOTIDE SEQUENCE [LARGE SCALE GENOMIC DNA]</scope>
    <source>
        <strain evidence="1 2">DSM 24221</strain>
    </source>
</reference>
<organism evidence="1 2">
    <name type="scientific">Microbacterium amylolyticum</name>
    <dbReference type="NCBI Taxonomy" id="936337"/>
    <lineage>
        <taxon>Bacteria</taxon>
        <taxon>Bacillati</taxon>
        <taxon>Actinomycetota</taxon>
        <taxon>Actinomycetes</taxon>
        <taxon>Micrococcales</taxon>
        <taxon>Microbacteriaceae</taxon>
        <taxon>Microbacterium</taxon>
    </lineage>
</organism>
<dbReference type="EMBL" id="JAGIOL010000001">
    <property type="protein sequence ID" value="MBP2436748.1"/>
    <property type="molecule type" value="Genomic_DNA"/>
</dbReference>
<protein>
    <submittedName>
        <fullName evidence="1">Uncharacterized protein</fullName>
    </submittedName>
</protein>
<evidence type="ECO:0000313" key="2">
    <source>
        <dbReference type="Proteomes" id="UP001519362"/>
    </source>
</evidence>
<accession>A0ABS4ZI90</accession>
<gene>
    <name evidence="1" type="ORF">JOF34_001334</name>
</gene>
<sequence length="81" mass="9128">MLEWSIERAGGDPFEIFVEVDDEKYLEFSQPRRSALVKLHGDSPLGVLTGHVDRRGWGRDDPPAKDVRLDPYTVSDAMLTA</sequence>
<keyword evidence="2" id="KW-1185">Reference proteome</keyword>
<name>A0ABS4ZI90_9MICO</name>
<evidence type="ECO:0000313" key="1">
    <source>
        <dbReference type="EMBL" id="MBP2436748.1"/>
    </source>
</evidence>
<proteinExistence type="predicted"/>
<dbReference type="Proteomes" id="UP001519362">
    <property type="component" value="Unassembled WGS sequence"/>
</dbReference>